<evidence type="ECO:0000256" key="2">
    <source>
        <dbReference type="ARBA" id="ARBA00010617"/>
    </source>
</evidence>
<proteinExistence type="inferred from homology"/>
<dbReference type="PANTHER" id="PTHR47582">
    <property type="entry name" value="P450, PUTATIVE (EUROFUNG)-RELATED"/>
    <property type="match status" value="1"/>
</dbReference>
<protein>
    <submittedName>
        <fullName evidence="6">Cytochrome P450</fullName>
    </submittedName>
</protein>
<evidence type="ECO:0000256" key="4">
    <source>
        <dbReference type="ARBA" id="ARBA00023004"/>
    </source>
</evidence>
<dbReference type="PRINTS" id="PR00465">
    <property type="entry name" value="EP450IV"/>
</dbReference>
<dbReference type="Proteomes" id="UP000250140">
    <property type="component" value="Unassembled WGS sequence"/>
</dbReference>
<keyword evidence="5" id="KW-0349">Heme</keyword>
<dbReference type="GO" id="GO:0005506">
    <property type="term" value="F:iron ion binding"/>
    <property type="evidence" value="ECO:0007669"/>
    <property type="project" value="InterPro"/>
</dbReference>
<dbReference type="InterPro" id="IPR053007">
    <property type="entry name" value="CYP450_monoxygenase_sec-met"/>
</dbReference>
<dbReference type="CDD" id="cd11040">
    <property type="entry name" value="CYP7_CYP8-like"/>
    <property type="match status" value="1"/>
</dbReference>
<accession>A0A8E2EVQ5</accession>
<keyword evidence="4 5" id="KW-0408">Iron</keyword>
<gene>
    <name evidence="6" type="ORF">AOQ84DRAFT_399367</name>
</gene>
<dbReference type="AlphaFoldDB" id="A0A8E2EVQ5"/>
<name>A0A8E2EVQ5_9PEZI</name>
<evidence type="ECO:0000256" key="1">
    <source>
        <dbReference type="ARBA" id="ARBA00001971"/>
    </source>
</evidence>
<keyword evidence="7" id="KW-1185">Reference proteome</keyword>
<evidence type="ECO:0000313" key="7">
    <source>
        <dbReference type="Proteomes" id="UP000250140"/>
    </source>
</evidence>
<dbReference type="GO" id="GO:0004497">
    <property type="term" value="F:monooxygenase activity"/>
    <property type="evidence" value="ECO:0007669"/>
    <property type="project" value="InterPro"/>
</dbReference>
<evidence type="ECO:0000256" key="5">
    <source>
        <dbReference type="PIRSR" id="PIRSR602403-1"/>
    </source>
</evidence>
<dbReference type="Pfam" id="PF00067">
    <property type="entry name" value="p450"/>
    <property type="match status" value="1"/>
</dbReference>
<dbReference type="PANTHER" id="PTHR47582:SF1">
    <property type="entry name" value="P450, PUTATIVE (EUROFUNG)-RELATED"/>
    <property type="match status" value="1"/>
</dbReference>
<dbReference type="EMBL" id="KV750204">
    <property type="protein sequence ID" value="OCL05802.1"/>
    <property type="molecule type" value="Genomic_DNA"/>
</dbReference>
<reference evidence="6 7" key="1">
    <citation type="journal article" date="2016" name="Nat. Commun.">
        <title>Ectomycorrhizal ecology is imprinted in the genome of the dominant symbiotic fungus Cenococcum geophilum.</title>
        <authorList>
            <consortium name="DOE Joint Genome Institute"/>
            <person name="Peter M."/>
            <person name="Kohler A."/>
            <person name="Ohm R.A."/>
            <person name="Kuo A."/>
            <person name="Krutzmann J."/>
            <person name="Morin E."/>
            <person name="Arend M."/>
            <person name="Barry K.W."/>
            <person name="Binder M."/>
            <person name="Choi C."/>
            <person name="Clum A."/>
            <person name="Copeland A."/>
            <person name="Grisel N."/>
            <person name="Haridas S."/>
            <person name="Kipfer T."/>
            <person name="LaButti K."/>
            <person name="Lindquist E."/>
            <person name="Lipzen A."/>
            <person name="Maire R."/>
            <person name="Meier B."/>
            <person name="Mihaltcheva S."/>
            <person name="Molinier V."/>
            <person name="Murat C."/>
            <person name="Poggeler S."/>
            <person name="Quandt C.A."/>
            <person name="Sperisen C."/>
            <person name="Tritt A."/>
            <person name="Tisserant E."/>
            <person name="Crous P.W."/>
            <person name="Henrissat B."/>
            <person name="Nehls U."/>
            <person name="Egli S."/>
            <person name="Spatafora J.W."/>
            <person name="Grigoriev I.V."/>
            <person name="Martin F.M."/>
        </authorList>
    </citation>
    <scope>NUCLEOTIDE SEQUENCE [LARGE SCALE GENOMIC DNA]</scope>
    <source>
        <strain evidence="6 7">CBS 207.34</strain>
    </source>
</reference>
<dbReference type="GO" id="GO:0016705">
    <property type="term" value="F:oxidoreductase activity, acting on paired donors, with incorporation or reduction of molecular oxygen"/>
    <property type="evidence" value="ECO:0007669"/>
    <property type="project" value="InterPro"/>
</dbReference>
<organism evidence="6 7">
    <name type="scientific">Glonium stellatum</name>
    <dbReference type="NCBI Taxonomy" id="574774"/>
    <lineage>
        <taxon>Eukaryota</taxon>
        <taxon>Fungi</taxon>
        <taxon>Dikarya</taxon>
        <taxon>Ascomycota</taxon>
        <taxon>Pezizomycotina</taxon>
        <taxon>Dothideomycetes</taxon>
        <taxon>Pleosporomycetidae</taxon>
        <taxon>Gloniales</taxon>
        <taxon>Gloniaceae</taxon>
        <taxon>Glonium</taxon>
    </lineage>
</organism>
<evidence type="ECO:0000313" key="6">
    <source>
        <dbReference type="EMBL" id="OCL05802.1"/>
    </source>
</evidence>
<feature type="binding site" description="axial binding residue" evidence="5">
    <location>
        <position position="414"/>
    </location>
    <ligand>
        <name>heme</name>
        <dbReference type="ChEBI" id="CHEBI:30413"/>
    </ligand>
    <ligandPart>
        <name>Fe</name>
        <dbReference type="ChEBI" id="CHEBI:18248"/>
    </ligandPart>
</feature>
<dbReference type="InterPro" id="IPR036396">
    <property type="entry name" value="Cyt_P450_sf"/>
</dbReference>
<comment type="cofactor">
    <cofactor evidence="1 5">
        <name>heme</name>
        <dbReference type="ChEBI" id="CHEBI:30413"/>
    </cofactor>
</comment>
<dbReference type="OrthoDB" id="3366823at2759"/>
<dbReference type="InterPro" id="IPR002403">
    <property type="entry name" value="Cyt_P450_E_grp-IV"/>
</dbReference>
<dbReference type="GO" id="GO:0020037">
    <property type="term" value="F:heme binding"/>
    <property type="evidence" value="ECO:0007669"/>
    <property type="project" value="InterPro"/>
</dbReference>
<comment type="similarity">
    <text evidence="2">Belongs to the cytochrome P450 family.</text>
</comment>
<keyword evidence="3 5" id="KW-0479">Metal-binding</keyword>
<evidence type="ECO:0000256" key="3">
    <source>
        <dbReference type="ARBA" id="ARBA00022723"/>
    </source>
</evidence>
<sequence>MPQTLSRFFGIKKDGSEPPFVPQTIPCFGHLIGVMFNRTSYYAKLRAKYGYPIFSLAMPGGRLYIINSPELILAVQKQPRTLSFWFIEASVTKRLGGISDRANKILLENARGEKGENSLVVDGMKATHKAMMADGLDSMTLVSIRRAAQSIDGLEVGNSGKELDLWKWVRHIFSLAVTAGVYGPKSPYEDVSLEQNLQDYASQTLVFLTGLAPSLLVPKAYAARERIVAGFENYFRENSFDSGSELVRARLRVLQAYGIQPQDIARFETVNGFGILLNLLPTAFWTIWHIFSDPNLLQDAQEEARLFLSNPNWASSDSKAEDLMPIVASTMKESLRYHVSGAATRMVMEDYTLNNQYLLKKDTMVLMPNSVPHFDFENWGPNADKFDAYRFSKQEPKRIHPAAFRSFGGGANLCPGRLYSTRLILAVTAMLVLRYDMSPLTSSGTWDFPSHDESNAAIVVAQPKRKTMVKLKSIGGFQSSLQSLVI</sequence>
<dbReference type="InterPro" id="IPR001128">
    <property type="entry name" value="Cyt_P450"/>
</dbReference>
<dbReference type="SUPFAM" id="SSF48264">
    <property type="entry name" value="Cytochrome P450"/>
    <property type="match status" value="1"/>
</dbReference>
<dbReference type="Gene3D" id="1.10.630.10">
    <property type="entry name" value="Cytochrome P450"/>
    <property type="match status" value="1"/>
</dbReference>